<gene>
    <name evidence="1" type="ORF">LEA_04225</name>
</gene>
<dbReference type="GO" id="GO:0031419">
    <property type="term" value="F:cobalamin binding"/>
    <property type="evidence" value="ECO:0007669"/>
    <property type="project" value="InterPro"/>
</dbReference>
<name>K1TW49_9ZZZZ</name>
<accession>K1TW49</accession>
<comment type="caution">
    <text evidence="1">The sequence shown here is derived from an EMBL/GenBank/DDBJ whole genome shotgun (WGS) entry which is preliminary data.</text>
</comment>
<evidence type="ECO:0000313" key="1">
    <source>
        <dbReference type="EMBL" id="EKC77337.1"/>
    </source>
</evidence>
<dbReference type="SUPFAM" id="SSF52242">
    <property type="entry name" value="Cobalamin (vitamin B12)-binding domain"/>
    <property type="match status" value="1"/>
</dbReference>
<sequence>VIPHQDYDELYRDGAAAIFGPGTPIATAAIKMLEILLAE</sequence>
<dbReference type="Gene3D" id="3.40.50.280">
    <property type="entry name" value="Cobalamin-binding domain"/>
    <property type="match status" value="1"/>
</dbReference>
<protein>
    <submittedName>
        <fullName evidence="1">Methylmalonyl-CoA mutase large subunit</fullName>
    </submittedName>
</protein>
<reference evidence="1" key="1">
    <citation type="journal article" date="2013" name="Environ. Microbiol.">
        <title>Microbiota from the distal guts of lean and obese adolescents exhibit partial functional redundancy besides clear differences in community structure.</title>
        <authorList>
            <person name="Ferrer M."/>
            <person name="Ruiz A."/>
            <person name="Lanza F."/>
            <person name="Haange S.B."/>
            <person name="Oberbach A."/>
            <person name="Till H."/>
            <person name="Bargiela R."/>
            <person name="Campoy C."/>
            <person name="Segura M.T."/>
            <person name="Richter M."/>
            <person name="von Bergen M."/>
            <person name="Seifert J."/>
            <person name="Suarez A."/>
        </authorList>
    </citation>
    <scope>NUCLEOTIDE SEQUENCE</scope>
</reference>
<dbReference type="EMBL" id="AJWY01002788">
    <property type="protein sequence ID" value="EKC77337.1"/>
    <property type="molecule type" value="Genomic_DNA"/>
</dbReference>
<organism evidence="1">
    <name type="scientific">human gut metagenome</name>
    <dbReference type="NCBI Taxonomy" id="408170"/>
    <lineage>
        <taxon>unclassified sequences</taxon>
        <taxon>metagenomes</taxon>
        <taxon>organismal metagenomes</taxon>
    </lineage>
</organism>
<proteinExistence type="predicted"/>
<dbReference type="InterPro" id="IPR036724">
    <property type="entry name" value="Cobalamin-bd_sf"/>
</dbReference>
<feature type="non-terminal residue" evidence="1">
    <location>
        <position position="1"/>
    </location>
</feature>
<dbReference type="AlphaFoldDB" id="K1TW49"/>
<dbReference type="GO" id="GO:0046872">
    <property type="term" value="F:metal ion binding"/>
    <property type="evidence" value="ECO:0007669"/>
    <property type="project" value="InterPro"/>
</dbReference>